<dbReference type="Proteomes" id="UP000824106">
    <property type="component" value="Unassembled WGS sequence"/>
</dbReference>
<comment type="similarity">
    <text evidence="1">Belongs to the DnaB/DnaD family.</text>
</comment>
<dbReference type="PANTHER" id="PTHR37293">
    <property type="entry name" value="PHAGE REPLICATION PROTEIN-RELATED"/>
    <property type="match status" value="1"/>
</dbReference>
<protein>
    <submittedName>
        <fullName evidence="4">DnaD domain-containing protein</fullName>
    </submittedName>
</protein>
<dbReference type="Gene3D" id="1.10.10.10">
    <property type="entry name" value="Winged helix-like DNA-binding domain superfamily/Winged helix DNA-binding domain"/>
    <property type="match status" value="1"/>
</dbReference>
<dbReference type="AlphaFoldDB" id="A0A9D2JY24"/>
<evidence type="ECO:0000259" key="2">
    <source>
        <dbReference type="Pfam" id="PF07261"/>
    </source>
</evidence>
<feature type="domain" description="DnaD N-terminal" evidence="3">
    <location>
        <begin position="18"/>
        <end position="115"/>
    </location>
</feature>
<comment type="caution">
    <text evidence="4">The sequence shown here is derived from an EMBL/GenBank/DDBJ whole genome shotgun (WGS) entry which is preliminary data.</text>
</comment>
<evidence type="ECO:0000313" key="5">
    <source>
        <dbReference type="Proteomes" id="UP000824106"/>
    </source>
</evidence>
<sequence length="239" mass="28490">MKNELTLDWISAGQTVLPTLLLRYYRRLDLSNDELVLILQIKSYMDQGNYFPKMEEIARNMNMTEQNVFKAVHQLIQKKVLTIETTNDEQGMSQDAYSLNMLWERIIILMKQEKSDDAIEKEETDEKNLYSMFESEFGRPLSPIEIETLVAWIENDKYSPELIQLALREAVLSQAYNFKYIDRILLNWEKKNIRTKEQVEKEIQRYRNLSKTNDFKDEEQKDFGPVPMINWLKDDKDNN</sequence>
<dbReference type="NCBIfam" id="TIGR01446">
    <property type="entry name" value="DnaD_dom"/>
    <property type="match status" value="1"/>
</dbReference>
<reference evidence="4" key="1">
    <citation type="journal article" date="2021" name="PeerJ">
        <title>Extensive microbial diversity within the chicken gut microbiome revealed by metagenomics and culture.</title>
        <authorList>
            <person name="Gilroy R."/>
            <person name="Ravi A."/>
            <person name="Getino M."/>
            <person name="Pursley I."/>
            <person name="Horton D.L."/>
            <person name="Alikhan N.F."/>
            <person name="Baker D."/>
            <person name="Gharbi K."/>
            <person name="Hall N."/>
            <person name="Watson M."/>
            <person name="Adriaenssens E.M."/>
            <person name="Foster-Nyarko E."/>
            <person name="Jarju S."/>
            <person name="Secka A."/>
            <person name="Antonio M."/>
            <person name="Oren A."/>
            <person name="Chaudhuri R.R."/>
            <person name="La Ragione R."/>
            <person name="Hildebrand F."/>
            <person name="Pallen M.J."/>
        </authorList>
    </citation>
    <scope>NUCLEOTIDE SEQUENCE</scope>
    <source>
        <strain evidence="4">CHK169-4300</strain>
    </source>
</reference>
<reference evidence="4" key="2">
    <citation type="submission" date="2021-04" db="EMBL/GenBank/DDBJ databases">
        <authorList>
            <person name="Gilroy R."/>
        </authorList>
    </citation>
    <scope>NUCLEOTIDE SEQUENCE</scope>
    <source>
        <strain evidence="4">CHK169-4300</strain>
    </source>
</reference>
<evidence type="ECO:0000259" key="3">
    <source>
        <dbReference type="Pfam" id="PF21984"/>
    </source>
</evidence>
<accession>A0A9D2JY24</accession>
<dbReference type="InterPro" id="IPR034829">
    <property type="entry name" value="DnaD-like_sf"/>
</dbReference>
<gene>
    <name evidence="4" type="ORF">H9808_00080</name>
</gene>
<dbReference type="PANTHER" id="PTHR37293:SF6">
    <property type="entry name" value="DNA REPLICATION PROTEIN DNAD"/>
    <property type="match status" value="1"/>
</dbReference>
<feature type="domain" description="DnaB/C C-terminal" evidence="2">
    <location>
        <begin position="131"/>
        <end position="202"/>
    </location>
</feature>
<dbReference type="Gene3D" id="1.10.10.630">
    <property type="entry name" value="DnaD domain-like"/>
    <property type="match status" value="1"/>
</dbReference>
<dbReference type="Pfam" id="PF07261">
    <property type="entry name" value="DnaB_2"/>
    <property type="match status" value="1"/>
</dbReference>
<dbReference type="InterPro" id="IPR053162">
    <property type="entry name" value="DnaD"/>
</dbReference>
<evidence type="ECO:0000313" key="4">
    <source>
        <dbReference type="EMBL" id="HIZ70164.1"/>
    </source>
</evidence>
<dbReference type="InterPro" id="IPR053843">
    <property type="entry name" value="DnaD_N"/>
</dbReference>
<name>A0A9D2JY24_9LACT</name>
<dbReference type="InterPro" id="IPR006343">
    <property type="entry name" value="DnaB/C_C"/>
</dbReference>
<evidence type="ECO:0000256" key="1">
    <source>
        <dbReference type="ARBA" id="ARBA00093462"/>
    </source>
</evidence>
<dbReference type="Pfam" id="PF21984">
    <property type="entry name" value="DnaD_N"/>
    <property type="match status" value="1"/>
</dbReference>
<dbReference type="SUPFAM" id="SSF158499">
    <property type="entry name" value="DnaD domain-like"/>
    <property type="match status" value="1"/>
</dbReference>
<dbReference type="InterPro" id="IPR036388">
    <property type="entry name" value="WH-like_DNA-bd_sf"/>
</dbReference>
<proteinExistence type="inferred from homology"/>
<organism evidence="4 5">
    <name type="scientific">Candidatus Atopostipes pullistercoris</name>
    <dbReference type="NCBI Taxonomy" id="2838467"/>
    <lineage>
        <taxon>Bacteria</taxon>
        <taxon>Bacillati</taxon>
        <taxon>Bacillota</taxon>
        <taxon>Bacilli</taxon>
        <taxon>Lactobacillales</taxon>
        <taxon>Carnobacteriaceae</taxon>
        <taxon>Atopostipes</taxon>
    </lineage>
</organism>
<dbReference type="EMBL" id="DXAZ01000001">
    <property type="protein sequence ID" value="HIZ70164.1"/>
    <property type="molecule type" value="Genomic_DNA"/>
</dbReference>